<dbReference type="KEGG" id="vab:WPS_22990"/>
<dbReference type="InterPro" id="IPR051677">
    <property type="entry name" value="AfsR-DnrI-RedD_regulator"/>
</dbReference>
<organism evidence="1 2">
    <name type="scientific">Vulcanimicrobium alpinum</name>
    <dbReference type="NCBI Taxonomy" id="3016050"/>
    <lineage>
        <taxon>Bacteria</taxon>
        <taxon>Bacillati</taxon>
        <taxon>Vulcanimicrobiota</taxon>
        <taxon>Vulcanimicrobiia</taxon>
        <taxon>Vulcanimicrobiales</taxon>
        <taxon>Vulcanimicrobiaceae</taxon>
        <taxon>Vulcanimicrobium</taxon>
    </lineage>
</organism>
<dbReference type="Proteomes" id="UP001317532">
    <property type="component" value="Chromosome"/>
</dbReference>
<dbReference type="AlphaFoldDB" id="A0AAN1XX63"/>
<dbReference type="InterPro" id="IPR027417">
    <property type="entry name" value="P-loop_NTPase"/>
</dbReference>
<gene>
    <name evidence="1" type="ORF">WPS_22990</name>
</gene>
<dbReference type="SUPFAM" id="SSF52540">
    <property type="entry name" value="P-loop containing nucleoside triphosphate hydrolases"/>
    <property type="match status" value="1"/>
</dbReference>
<dbReference type="SUPFAM" id="SSF46894">
    <property type="entry name" value="C-terminal effector domain of the bipartite response regulators"/>
    <property type="match status" value="1"/>
</dbReference>
<dbReference type="InterPro" id="IPR011990">
    <property type="entry name" value="TPR-like_helical_dom_sf"/>
</dbReference>
<dbReference type="EMBL" id="AP025523">
    <property type="protein sequence ID" value="BDE07023.1"/>
    <property type="molecule type" value="Genomic_DNA"/>
</dbReference>
<accession>A0AAN1XX63</accession>
<dbReference type="InterPro" id="IPR016032">
    <property type="entry name" value="Sig_transdc_resp-reg_C-effctor"/>
</dbReference>
<evidence type="ECO:0008006" key="3">
    <source>
        <dbReference type="Google" id="ProtNLM"/>
    </source>
</evidence>
<protein>
    <recommendedName>
        <fullName evidence="3">Bacterial transcriptional activator domain-containing protein</fullName>
    </recommendedName>
</protein>
<evidence type="ECO:0000313" key="2">
    <source>
        <dbReference type="Proteomes" id="UP001317532"/>
    </source>
</evidence>
<dbReference type="RefSeq" id="WP_317994641.1">
    <property type="nucleotide sequence ID" value="NZ_AP025523.1"/>
</dbReference>
<dbReference type="InterPro" id="IPR036388">
    <property type="entry name" value="WH-like_DNA-bd_sf"/>
</dbReference>
<dbReference type="Gene3D" id="1.10.10.10">
    <property type="entry name" value="Winged helix-like DNA-binding domain superfamily/Winged helix DNA-binding domain"/>
    <property type="match status" value="1"/>
</dbReference>
<evidence type="ECO:0000313" key="1">
    <source>
        <dbReference type="EMBL" id="BDE07023.1"/>
    </source>
</evidence>
<dbReference type="GO" id="GO:0006355">
    <property type="term" value="P:regulation of DNA-templated transcription"/>
    <property type="evidence" value="ECO:0007669"/>
    <property type="project" value="InterPro"/>
</dbReference>
<dbReference type="Gene3D" id="1.25.40.10">
    <property type="entry name" value="Tetratricopeptide repeat domain"/>
    <property type="match status" value="1"/>
</dbReference>
<name>A0AAN1XX63_UNVUL</name>
<proteinExistence type="predicted"/>
<keyword evidence="2" id="KW-1185">Reference proteome</keyword>
<sequence length="452" mass="50360">MCAPAGSGKTTALLQYAAAYPRTEYVAARPGMTIAELERIVASVPTNSQLIIDDLDLALPAAIDELLKAVVSCAPHAPRLIVSSRSCRLLRAQNIVARGFGSVIDRTDLAFDLAETQQLADRLGLTYDAKDLAELLHVTEGWTLPLTWILRSATEDTRRMRDAFERWSSRYGPLLIEFVAEHCSRDTGMRDAFLAALRDRAQCTQPVLAELAAAGCPVADVRGSLRPYRILRRLATRSLVKSRRAEPETSQPLALNLLGRFACRVGDRHVVFARRRDQNVLVCVALSPDARVTRQELIAAFWPDVPQAVAMQGLRTSLSRLRRSIADAAGCEAERFLQIDATISINLENATVDARRFSEHVEYGAMEERRGELESARRHYAAAERLYTDHLLASEAVEPVLAPHVREYMARFGMVLDRLVELFTQMRDLDAARTYERRGLPLRKITAALQTA</sequence>
<reference evidence="1 2" key="1">
    <citation type="journal article" date="2022" name="ISME Commun">
        <title>Vulcanimicrobium alpinus gen. nov. sp. nov., the first cultivated representative of the candidate phylum 'Eremiobacterota', is a metabolically versatile aerobic anoxygenic phototroph.</title>
        <authorList>
            <person name="Yabe S."/>
            <person name="Muto K."/>
            <person name="Abe K."/>
            <person name="Yokota A."/>
            <person name="Staudigel H."/>
            <person name="Tebo B.M."/>
        </authorList>
    </citation>
    <scope>NUCLEOTIDE SEQUENCE [LARGE SCALE GENOMIC DNA]</scope>
    <source>
        <strain evidence="1 2">WC8-2</strain>
    </source>
</reference>
<dbReference type="PANTHER" id="PTHR35807">
    <property type="entry name" value="TRANSCRIPTIONAL REGULATOR REDD-RELATED"/>
    <property type="match status" value="1"/>
</dbReference>
<dbReference type="GO" id="GO:0003677">
    <property type="term" value="F:DNA binding"/>
    <property type="evidence" value="ECO:0007669"/>
    <property type="project" value="InterPro"/>
</dbReference>
<dbReference type="SUPFAM" id="SSF48452">
    <property type="entry name" value="TPR-like"/>
    <property type="match status" value="1"/>
</dbReference>